<dbReference type="SMART" id="SM00213">
    <property type="entry name" value="UBQ"/>
    <property type="match status" value="1"/>
</dbReference>
<comment type="caution">
    <text evidence="2">The sequence shown here is derived from an EMBL/GenBank/DDBJ whole genome shotgun (WGS) entry which is preliminary data.</text>
</comment>
<dbReference type="PANTHER" id="PTHR10666">
    <property type="entry name" value="UBIQUITIN"/>
    <property type="match status" value="1"/>
</dbReference>
<evidence type="ECO:0000259" key="1">
    <source>
        <dbReference type="PROSITE" id="PS50053"/>
    </source>
</evidence>
<dbReference type="RefSeq" id="XP_044553071.1">
    <property type="nucleotide sequence ID" value="XM_044690471.1"/>
</dbReference>
<evidence type="ECO:0000313" key="2">
    <source>
        <dbReference type="EMBL" id="KAG2389079.1"/>
    </source>
</evidence>
<dbReference type="InterPro" id="IPR000626">
    <property type="entry name" value="Ubiquitin-like_dom"/>
</dbReference>
<keyword evidence="3" id="KW-1185">Reference proteome</keyword>
<dbReference type="FunFam" id="3.10.20.90:FF:000160">
    <property type="entry name" value="Polyubiquitin-C"/>
    <property type="match status" value="1"/>
</dbReference>
<name>A0AA88KPG2_NAELO</name>
<evidence type="ECO:0000313" key="3">
    <source>
        <dbReference type="Proteomes" id="UP000816034"/>
    </source>
</evidence>
<dbReference type="Pfam" id="PF00240">
    <property type="entry name" value="ubiquitin"/>
    <property type="match status" value="1"/>
</dbReference>
<protein>
    <recommendedName>
        <fullName evidence="1">Ubiquitin-like domain-containing protein</fullName>
    </recommendedName>
</protein>
<accession>A0AA88KPG2</accession>
<sequence>MQIFVKTLTGKTLTVDVQPSDSIETLKAKIYDKDGIPSDQLRYFCSGGQLEDGRTVDDYNLQEDSTIYLVLRLHRCA</sequence>
<organism evidence="2 3">
    <name type="scientific">Naegleria lovaniensis</name>
    <name type="common">Amoeba</name>
    <dbReference type="NCBI Taxonomy" id="51637"/>
    <lineage>
        <taxon>Eukaryota</taxon>
        <taxon>Discoba</taxon>
        <taxon>Heterolobosea</taxon>
        <taxon>Tetramitia</taxon>
        <taxon>Eutetramitia</taxon>
        <taxon>Vahlkampfiidae</taxon>
        <taxon>Naegleria</taxon>
    </lineage>
</organism>
<dbReference type="GeneID" id="68106932"/>
<dbReference type="SUPFAM" id="SSF54236">
    <property type="entry name" value="Ubiquitin-like"/>
    <property type="match status" value="1"/>
</dbReference>
<dbReference type="InterPro" id="IPR019956">
    <property type="entry name" value="Ubiquitin_dom"/>
</dbReference>
<gene>
    <name evidence="2" type="ORF">C9374_014479</name>
</gene>
<reference evidence="2 3" key="1">
    <citation type="journal article" date="2018" name="BMC Genomics">
        <title>The genome of Naegleria lovaniensis, the basis for a comparative approach to unravel pathogenicity factors of the human pathogenic amoeba N. fowleri.</title>
        <authorList>
            <person name="Liechti N."/>
            <person name="Schurch N."/>
            <person name="Bruggmann R."/>
            <person name="Wittwer M."/>
        </authorList>
    </citation>
    <scope>NUCLEOTIDE SEQUENCE [LARGE SCALE GENOMIC DNA]</scope>
    <source>
        <strain evidence="2 3">ATCC 30569</strain>
    </source>
</reference>
<dbReference type="PRINTS" id="PR00348">
    <property type="entry name" value="UBIQUITIN"/>
</dbReference>
<dbReference type="InterPro" id="IPR029071">
    <property type="entry name" value="Ubiquitin-like_domsf"/>
</dbReference>
<proteinExistence type="predicted"/>
<dbReference type="EMBL" id="PYSW02000008">
    <property type="protein sequence ID" value="KAG2389079.1"/>
    <property type="molecule type" value="Genomic_DNA"/>
</dbReference>
<dbReference type="PROSITE" id="PS50053">
    <property type="entry name" value="UBIQUITIN_2"/>
    <property type="match status" value="1"/>
</dbReference>
<dbReference type="AlphaFoldDB" id="A0AA88KPG2"/>
<dbReference type="InterPro" id="IPR050158">
    <property type="entry name" value="Ubiquitin_ubiquitin-like"/>
</dbReference>
<feature type="domain" description="Ubiquitin-like" evidence="1">
    <location>
        <begin position="1"/>
        <end position="72"/>
    </location>
</feature>
<dbReference type="Proteomes" id="UP000816034">
    <property type="component" value="Unassembled WGS sequence"/>
</dbReference>
<dbReference type="Gene3D" id="3.10.20.90">
    <property type="entry name" value="Phosphatidylinositol 3-kinase Catalytic Subunit, Chain A, domain 1"/>
    <property type="match status" value="1"/>
</dbReference>